<sequence>MTEKEKTNHYFVDEAGDLTFFDKKGRIIVGQPGASKFFMVGVAQIFQPEKVILELAELRKQLCNDPYFKDIPSMQTSAKKTAITFHAKDDHQDVRMEVFKLMQTFELKIFVAIRYKAELAAATQKTYETLSKKIHQDDIYDDLVKRLFKDRLHKANINHIVFARRGKTAREEALQQAINQAKKNFETKWKISSNSQTIIKPAYPSEYAGLQVVDYYLWALQRLYERHEDKYFIPLAPKYRMIMDLDDRRNKNYGEWYTDSNPLSLDKLKWFVG</sequence>
<gene>
    <name evidence="1" type="ORF">A19Y_1582</name>
</gene>
<dbReference type="Proteomes" id="UP000027395">
    <property type="component" value="Chromosome"/>
</dbReference>
<dbReference type="RefSeq" id="WP_042153399.1">
    <property type="nucleotide sequence ID" value="NZ_CM002803.1"/>
</dbReference>
<dbReference type="Pfam" id="PF12686">
    <property type="entry name" value="DUF3800"/>
    <property type="match status" value="1"/>
</dbReference>
<dbReference type="InterPro" id="IPR024524">
    <property type="entry name" value="DUF3800"/>
</dbReference>
<organism evidence="1 2">
    <name type="scientific">Planktothrix agardhii (strain NIVA-CYA 126/8)</name>
    <dbReference type="NCBI Taxonomy" id="388467"/>
    <lineage>
        <taxon>Bacteria</taxon>
        <taxon>Bacillati</taxon>
        <taxon>Cyanobacteriota</taxon>
        <taxon>Cyanophyceae</taxon>
        <taxon>Oscillatoriophycideae</taxon>
        <taxon>Oscillatoriales</taxon>
        <taxon>Microcoleaceae</taxon>
        <taxon>Planktothrix</taxon>
    </lineage>
</organism>
<dbReference type="EMBL" id="CM002803">
    <property type="protein sequence ID" value="KEI66601.1"/>
    <property type="molecule type" value="Genomic_DNA"/>
</dbReference>
<evidence type="ECO:0008006" key="3">
    <source>
        <dbReference type="Google" id="ProtNLM"/>
    </source>
</evidence>
<name>A0A073CEN8_PLAA1</name>
<accession>A0A073CEN8</accession>
<dbReference type="eggNOG" id="ENOG502ZI31">
    <property type="taxonomic scope" value="Bacteria"/>
</dbReference>
<dbReference type="HOGENOM" id="CLU_1011394_0_0_3"/>
<keyword evidence="2" id="KW-1185">Reference proteome</keyword>
<protein>
    <recommendedName>
        <fullName evidence="3">DUF3800 domain-containing protein</fullName>
    </recommendedName>
</protein>
<evidence type="ECO:0000313" key="1">
    <source>
        <dbReference type="EMBL" id="KEI66601.1"/>
    </source>
</evidence>
<proteinExistence type="predicted"/>
<dbReference type="AlphaFoldDB" id="A0A073CEN8"/>
<reference evidence="1 2" key="1">
    <citation type="journal article" date="2014" name="Appl. Environ. Microbiol.">
        <title>Elucidation of insertion elements encoded on plasmids and in vitro construction of shuttle vectors from the toxic cyanobacterium Planktothrix.</title>
        <authorList>
            <person name="Christiansen G."/>
            <person name="Goesmann A."/>
            <person name="Kurmayer R."/>
        </authorList>
    </citation>
    <scope>NUCLEOTIDE SEQUENCE [LARGE SCALE GENOMIC DNA]</scope>
    <source>
        <strain evidence="1 2">NIVA-CYA 126/8</strain>
    </source>
</reference>
<evidence type="ECO:0000313" key="2">
    <source>
        <dbReference type="Proteomes" id="UP000027395"/>
    </source>
</evidence>
<dbReference type="PATRIC" id="fig|388467.6.peg.1515"/>
<dbReference type="STRING" id="388467.A19Y_1582"/>